<gene>
    <name evidence="7" type="ORF">EV194_110111</name>
</gene>
<keyword evidence="4" id="KW-0408">Iron</keyword>
<protein>
    <submittedName>
        <fullName evidence="7">Heterodisulfide reductase subunit C</fullName>
    </submittedName>
</protein>
<dbReference type="InterPro" id="IPR009051">
    <property type="entry name" value="Helical_ferredxn"/>
</dbReference>
<evidence type="ECO:0000256" key="5">
    <source>
        <dbReference type="ARBA" id="ARBA00023014"/>
    </source>
</evidence>
<dbReference type="AlphaFoldDB" id="A0A4R2GGB3"/>
<keyword evidence="1" id="KW-0004">4Fe-4S</keyword>
<dbReference type="PANTHER" id="PTHR43255:SF1">
    <property type="entry name" value="IRON-SULFUR-BINDING OXIDOREDUCTASE FADF-RELATED"/>
    <property type="match status" value="1"/>
</dbReference>
<dbReference type="OrthoDB" id="9769677at2"/>
<organism evidence="7 8">
    <name type="scientific">Natronoflexus pectinivorans</name>
    <dbReference type="NCBI Taxonomy" id="682526"/>
    <lineage>
        <taxon>Bacteria</taxon>
        <taxon>Pseudomonadati</taxon>
        <taxon>Bacteroidota</taxon>
        <taxon>Bacteroidia</taxon>
        <taxon>Marinilabiliales</taxon>
        <taxon>Marinilabiliaceae</taxon>
        <taxon>Natronoflexus</taxon>
    </lineage>
</organism>
<dbReference type="GO" id="GO:0016491">
    <property type="term" value="F:oxidoreductase activity"/>
    <property type="evidence" value="ECO:0007669"/>
    <property type="project" value="UniProtKB-KW"/>
</dbReference>
<keyword evidence="3" id="KW-0560">Oxidoreductase</keyword>
<dbReference type="Proteomes" id="UP000295221">
    <property type="component" value="Unassembled WGS sequence"/>
</dbReference>
<dbReference type="PROSITE" id="PS00198">
    <property type="entry name" value="4FE4S_FER_1"/>
    <property type="match status" value="2"/>
</dbReference>
<dbReference type="GO" id="GO:0051539">
    <property type="term" value="F:4 iron, 4 sulfur cluster binding"/>
    <property type="evidence" value="ECO:0007669"/>
    <property type="project" value="UniProtKB-KW"/>
</dbReference>
<sequence>MVSYFSLLKQDIRFIEGLNACMNCGVCTAICPAAAYFDYDPRKICQDIQTKDNSTIESILKSDDIWMCGQCLSCKTRCPRDNTPGYIIQVLRKVSQKTGLFVHSSLGRQQLQIKRTIGHSILETGYCVHPKLVKPELHPEQGPVWEWVLENGEELYKQCGSNYYKPGEGGVRKIDENTLSELHSIFEETGAMELFDDIEKGMEKHHQSKAKHAERE</sequence>
<keyword evidence="2" id="KW-0479">Metal-binding</keyword>
<accession>A0A4R2GGB3</accession>
<dbReference type="RefSeq" id="WP_132434441.1">
    <property type="nucleotide sequence ID" value="NZ_SLWK01000010.1"/>
</dbReference>
<dbReference type="PROSITE" id="PS51379">
    <property type="entry name" value="4FE4S_FER_2"/>
    <property type="match status" value="1"/>
</dbReference>
<evidence type="ECO:0000259" key="6">
    <source>
        <dbReference type="PROSITE" id="PS51379"/>
    </source>
</evidence>
<evidence type="ECO:0000313" key="8">
    <source>
        <dbReference type="Proteomes" id="UP000295221"/>
    </source>
</evidence>
<name>A0A4R2GGB3_9BACT</name>
<dbReference type="GO" id="GO:0046872">
    <property type="term" value="F:metal ion binding"/>
    <property type="evidence" value="ECO:0007669"/>
    <property type="project" value="UniProtKB-KW"/>
</dbReference>
<dbReference type="Pfam" id="PF13183">
    <property type="entry name" value="Fer4_8"/>
    <property type="match status" value="1"/>
</dbReference>
<dbReference type="EMBL" id="SLWK01000010">
    <property type="protein sequence ID" value="TCO07108.1"/>
    <property type="molecule type" value="Genomic_DNA"/>
</dbReference>
<dbReference type="Gene3D" id="1.10.1060.10">
    <property type="entry name" value="Alpha-helical ferredoxin"/>
    <property type="match status" value="1"/>
</dbReference>
<dbReference type="InterPro" id="IPR051460">
    <property type="entry name" value="HdrC_iron-sulfur_subunit"/>
</dbReference>
<reference evidence="7 8" key="1">
    <citation type="submission" date="2019-03" db="EMBL/GenBank/DDBJ databases">
        <title>Genomic Encyclopedia of Type Strains, Phase IV (KMG-IV): sequencing the most valuable type-strain genomes for metagenomic binning, comparative biology and taxonomic classification.</title>
        <authorList>
            <person name="Goeker M."/>
        </authorList>
    </citation>
    <scope>NUCLEOTIDE SEQUENCE [LARGE SCALE GENOMIC DNA]</scope>
    <source>
        <strain evidence="7 8">DSM 24179</strain>
    </source>
</reference>
<evidence type="ECO:0000256" key="1">
    <source>
        <dbReference type="ARBA" id="ARBA00022485"/>
    </source>
</evidence>
<dbReference type="SUPFAM" id="SSF46548">
    <property type="entry name" value="alpha-helical ferredoxin"/>
    <property type="match status" value="1"/>
</dbReference>
<dbReference type="InterPro" id="IPR017896">
    <property type="entry name" value="4Fe4S_Fe-S-bd"/>
</dbReference>
<evidence type="ECO:0000313" key="7">
    <source>
        <dbReference type="EMBL" id="TCO07108.1"/>
    </source>
</evidence>
<dbReference type="PANTHER" id="PTHR43255">
    <property type="entry name" value="IRON-SULFUR-BINDING OXIDOREDUCTASE FADF-RELATED-RELATED"/>
    <property type="match status" value="1"/>
</dbReference>
<proteinExistence type="predicted"/>
<keyword evidence="8" id="KW-1185">Reference proteome</keyword>
<comment type="caution">
    <text evidence="7">The sequence shown here is derived from an EMBL/GenBank/DDBJ whole genome shotgun (WGS) entry which is preliminary data.</text>
</comment>
<evidence type="ECO:0000256" key="2">
    <source>
        <dbReference type="ARBA" id="ARBA00022723"/>
    </source>
</evidence>
<dbReference type="GO" id="GO:0005886">
    <property type="term" value="C:plasma membrane"/>
    <property type="evidence" value="ECO:0007669"/>
    <property type="project" value="TreeGrafter"/>
</dbReference>
<keyword evidence="5" id="KW-0411">Iron-sulfur</keyword>
<evidence type="ECO:0000256" key="3">
    <source>
        <dbReference type="ARBA" id="ARBA00023002"/>
    </source>
</evidence>
<evidence type="ECO:0000256" key="4">
    <source>
        <dbReference type="ARBA" id="ARBA00023004"/>
    </source>
</evidence>
<dbReference type="InterPro" id="IPR017900">
    <property type="entry name" value="4Fe4S_Fe_S_CS"/>
</dbReference>
<feature type="domain" description="4Fe-4S ferredoxin-type" evidence="6">
    <location>
        <begin position="11"/>
        <end position="42"/>
    </location>
</feature>